<dbReference type="SUPFAM" id="SSF48726">
    <property type="entry name" value="Immunoglobulin"/>
    <property type="match status" value="3"/>
</dbReference>
<keyword evidence="7" id="KW-1185">Reference proteome</keyword>
<dbReference type="InterPro" id="IPR003599">
    <property type="entry name" value="Ig_sub"/>
</dbReference>
<dbReference type="STRING" id="147828.A0A4S2LF12"/>
<dbReference type="OrthoDB" id="9998697at2759"/>
<dbReference type="GO" id="GO:0007156">
    <property type="term" value="P:homophilic cell adhesion via plasma membrane adhesion molecules"/>
    <property type="evidence" value="ECO:0007669"/>
    <property type="project" value="TreeGrafter"/>
</dbReference>
<feature type="domain" description="Ig-like" evidence="5">
    <location>
        <begin position="271"/>
        <end position="344"/>
    </location>
</feature>
<keyword evidence="4" id="KW-0732">Signal</keyword>
<feature type="compositionally biased region" description="Polar residues" evidence="2">
    <location>
        <begin position="673"/>
        <end position="686"/>
    </location>
</feature>
<keyword evidence="3" id="KW-0472">Membrane</keyword>
<dbReference type="PANTHER" id="PTHR10075:SF100">
    <property type="entry name" value="FASCICLIN-2"/>
    <property type="match status" value="1"/>
</dbReference>
<feature type="signal peptide" evidence="4">
    <location>
        <begin position="1"/>
        <end position="29"/>
    </location>
</feature>
<gene>
    <name evidence="6" type="ORF">CRM22_009345</name>
</gene>
<dbReference type="SMART" id="SM00409">
    <property type="entry name" value="IG"/>
    <property type="match status" value="3"/>
</dbReference>
<feature type="chain" id="PRO_5020831047" description="Ig-like domain-containing protein" evidence="4">
    <location>
        <begin position="30"/>
        <end position="1639"/>
    </location>
</feature>
<dbReference type="PROSITE" id="PS50835">
    <property type="entry name" value="IG_LIKE"/>
    <property type="match status" value="3"/>
</dbReference>
<dbReference type="GO" id="GO:0007411">
    <property type="term" value="P:axon guidance"/>
    <property type="evidence" value="ECO:0007669"/>
    <property type="project" value="TreeGrafter"/>
</dbReference>
<feature type="compositionally biased region" description="Polar residues" evidence="2">
    <location>
        <begin position="1344"/>
        <end position="1365"/>
    </location>
</feature>
<feature type="region of interest" description="Disordered" evidence="2">
    <location>
        <begin position="617"/>
        <end position="698"/>
    </location>
</feature>
<dbReference type="Proteomes" id="UP000308267">
    <property type="component" value="Unassembled WGS sequence"/>
</dbReference>
<feature type="region of interest" description="Disordered" evidence="2">
    <location>
        <begin position="1040"/>
        <end position="1070"/>
    </location>
</feature>
<feature type="compositionally biased region" description="Polar residues" evidence="2">
    <location>
        <begin position="1435"/>
        <end position="1451"/>
    </location>
</feature>
<dbReference type="InterPro" id="IPR036116">
    <property type="entry name" value="FN3_sf"/>
</dbReference>
<dbReference type="InterPro" id="IPR036179">
    <property type="entry name" value="Ig-like_dom_sf"/>
</dbReference>
<evidence type="ECO:0000313" key="6">
    <source>
        <dbReference type="EMBL" id="TGZ58927.1"/>
    </source>
</evidence>
<dbReference type="Pfam" id="PF13927">
    <property type="entry name" value="Ig_3"/>
    <property type="match status" value="1"/>
</dbReference>
<dbReference type="InterPro" id="IPR003961">
    <property type="entry name" value="FN3_dom"/>
</dbReference>
<comment type="caution">
    <text evidence="6">The sequence shown here is derived from an EMBL/GenBank/DDBJ whole genome shotgun (WGS) entry which is preliminary data.</text>
</comment>
<dbReference type="EMBL" id="SJOL01009052">
    <property type="protein sequence ID" value="TGZ58927.1"/>
    <property type="molecule type" value="Genomic_DNA"/>
</dbReference>
<evidence type="ECO:0000256" key="4">
    <source>
        <dbReference type="SAM" id="SignalP"/>
    </source>
</evidence>
<dbReference type="Gene3D" id="2.60.40.10">
    <property type="entry name" value="Immunoglobulins"/>
    <property type="match status" value="4"/>
</dbReference>
<feature type="transmembrane region" description="Helical" evidence="3">
    <location>
        <begin position="962"/>
        <end position="987"/>
    </location>
</feature>
<protein>
    <recommendedName>
        <fullName evidence="5">Ig-like domain-containing protein</fullName>
    </recommendedName>
</protein>
<dbReference type="GO" id="GO:0098632">
    <property type="term" value="F:cell-cell adhesion mediator activity"/>
    <property type="evidence" value="ECO:0007669"/>
    <property type="project" value="TreeGrafter"/>
</dbReference>
<dbReference type="InterPro" id="IPR003598">
    <property type="entry name" value="Ig_sub2"/>
</dbReference>
<name>A0A4S2LF12_OPIFE</name>
<sequence length="1639" mass="180499">MTFAKIFSVSFRTIVLSCLTLILSSSVAASLTGYAEAILPEFVSLPPVRQVYISSHAPLPEIRITCHAWPPPPFGNVTYYTRASRTAGGSGPRLHYQIPLHPLASSLMDSNGSTIILSSADSARSLASSDLHCLASTQFGAVLSPPFRVVLADPNRHSGQLVVQHAVKHWTTVVRCDLPPTTSTDSIQFTINGTRIEPIADKYRVVGSPGIPGKFNLVIRVFEGSDIGDYRCFTRDPLTGTDWFDSRRYQLTMHESSFTATNLLSADFPQPAFSSSAYTPNVVVKQGQLVSLLCIPPVPFATHAFWIGRRPPTRASGGRIQLDRQFGILHIAHVTTDDEGAYYCSNGNWTSSVMLKVKHTPQVAIYPPEVRQPPGTEVRLTCTGSEPVPPVWYHNGRVLTSTVTSMGSNSSLHIPAVSDSTIGVYQCVQPGTDGDDWTSAEAIVHYDSDTVLRKADFDRITSESHIPIHLPPILLSVSTGKSTRLSCTLSGQNHSIPAGVLTSDVLPGISSAAKRLRLAEALNYVQIHWKKDGVQLQLPTQQSLLPPDEFELDVVRARDFGVYECTVTTTNNRVLFTQVIHVKPLEPWATNQGSNLDPSLQNNQFKSEVQNMANELRPMPGLTSMDDQGDRGKRNTQQALRSSAADPWYSGPVDGLHNEAFQDMNPDAWLNSDPETSGHISRSFSASDAGVSRLSKPNAEPVGDNLAVLISWSPIPTDYYQIQYRHRLPIDQRWSRAFTAESVIKECCGQNPTCCTQQKQFYFTNRQPASLEPGRRYQFRVVAYVQQSIMGKSPWSQTISFEYISKVAPVFTETERLPDGGMVARWTLSTSAVGFPIDHFLLLCRKEERYSNGTVTYSPFQHIFVPGSDTRECKLHNLEPGKGYQLVVYGVHTPPGMDPQAVVFKGGIGGRRITQFSHEIFVKPQVTPGEISVPETHRVNSGTGQTRTENQLIFNSTESNRLMFLILGALAGMMLIIMVCLVILCVWRQQRDKRRLLVYTSAAAKQASATKSLPSGQAGHHTAPQNFMLEHLNTLDTHRHRHVSEHSSAFHPQPPPMSPPPPPPKHANQRDVELSSLLSAPPGMYPFPGQLVPSSANLHAPFNNTNPEYAYWVNQHVGAGGTTLPMTGSNYSGQFMVPGNYPNGMNSVNNQPLNPPFGLKREPPSGGSVHDGTDTECDMPDQGLHQQLGYQVTSMAHSPFPMASNNASKYQPPSVLSMPAMRQPANTAQLIFDPRTQQYHHTLQHLSYAQQPHNQWSGYNPGLMTPPPFNENPNAYPGYGTDTASSGYPPAHLLSSEQQFLSPSFQPYTERYHHLGRQLPNPNGFQPPLPEGRFLQRSTSMTAQLHYHQQQPGTHTTSQEANPSESLRRATAHVSSSVRGGHAPSQETDFADPAPAMSYDTSSARKQRRRRRRLTAELRNQTQPGSGSHGVNEPLMTSSPVTPDTRGSATQIDHGHIAPCFQHAQSSDAKTDCCNLRNSSGMPNGCPEHRTDASFNTQLESVHPLKAGYTRHPNDELPQPNLHGFQMIPHWPQVLQHHDDPTHFPGLLNHGHHNASASGSVTRPNWVNGLLPDPPHVRDYSEYGIPNLHTAALHTNDSDANDSPELMTNDGSPVHPKHLTTPSNRTLVANHNSDNFIPC</sequence>
<dbReference type="GO" id="GO:0030424">
    <property type="term" value="C:axon"/>
    <property type="evidence" value="ECO:0007669"/>
    <property type="project" value="TreeGrafter"/>
</dbReference>
<keyword evidence="3" id="KW-0812">Transmembrane</keyword>
<dbReference type="GO" id="GO:0005886">
    <property type="term" value="C:plasma membrane"/>
    <property type="evidence" value="ECO:0007669"/>
    <property type="project" value="TreeGrafter"/>
</dbReference>
<evidence type="ECO:0000259" key="5">
    <source>
        <dbReference type="PROSITE" id="PS50835"/>
    </source>
</evidence>
<dbReference type="InterPro" id="IPR013783">
    <property type="entry name" value="Ig-like_fold"/>
</dbReference>
<feature type="domain" description="Ig-like" evidence="5">
    <location>
        <begin position="361"/>
        <end position="427"/>
    </location>
</feature>
<dbReference type="InterPro" id="IPR007110">
    <property type="entry name" value="Ig-like_dom"/>
</dbReference>
<feature type="domain" description="Ig-like" evidence="5">
    <location>
        <begin position="467"/>
        <end position="575"/>
    </location>
</feature>
<feature type="region of interest" description="Disordered" evidence="2">
    <location>
        <begin position="1344"/>
        <end position="1451"/>
    </location>
</feature>
<evidence type="ECO:0000256" key="3">
    <source>
        <dbReference type="SAM" id="Phobius"/>
    </source>
</evidence>
<reference evidence="6 7" key="1">
    <citation type="journal article" date="2019" name="BMC Genomics">
        <title>New insights from Opisthorchis felineus genome: update on genomics of the epidemiologically important liver flukes.</title>
        <authorList>
            <person name="Ershov N.I."/>
            <person name="Mordvinov V.A."/>
            <person name="Prokhortchouk E.B."/>
            <person name="Pakharukova M.Y."/>
            <person name="Gunbin K.V."/>
            <person name="Ustyantsev K."/>
            <person name="Genaev M.A."/>
            <person name="Blinov A.G."/>
            <person name="Mazur A."/>
            <person name="Boulygina E."/>
            <person name="Tsygankova S."/>
            <person name="Khrameeva E."/>
            <person name="Chekanov N."/>
            <person name="Fan G."/>
            <person name="Xiao A."/>
            <person name="Zhang H."/>
            <person name="Xu X."/>
            <person name="Yang H."/>
            <person name="Solovyev V."/>
            <person name="Lee S.M."/>
            <person name="Liu X."/>
            <person name="Afonnikov D.A."/>
            <person name="Skryabin K.G."/>
        </authorList>
    </citation>
    <scope>NUCLEOTIDE SEQUENCE [LARGE SCALE GENOMIC DNA]</scope>
    <source>
        <strain evidence="6">AK-0245</strain>
        <tissue evidence="6">Whole organism</tissue>
    </source>
</reference>
<evidence type="ECO:0000313" key="7">
    <source>
        <dbReference type="Proteomes" id="UP000308267"/>
    </source>
</evidence>
<feature type="compositionally biased region" description="Pro residues" evidence="2">
    <location>
        <begin position="1052"/>
        <end position="1065"/>
    </location>
</feature>
<dbReference type="CDD" id="cd00063">
    <property type="entry name" value="FN3"/>
    <property type="match status" value="1"/>
</dbReference>
<evidence type="ECO:0000256" key="1">
    <source>
        <dbReference type="ARBA" id="ARBA00023319"/>
    </source>
</evidence>
<dbReference type="SUPFAM" id="SSF49265">
    <property type="entry name" value="Fibronectin type III"/>
    <property type="match status" value="1"/>
</dbReference>
<evidence type="ECO:0000256" key="2">
    <source>
        <dbReference type="SAM" id="MobiDB-lite"/>
    </source>
</evidence>
<dbReference type="PANTHER" id="PTHR10075">
    <property type="entry name" value="BASIGIN RELATED"/>
    <property type="match status" value="1"/>
</dbReference>
<proteinExistence type="predicted"/>
<dbReference type="GO" id="GO:0070593">
    <property type="term" value="P:dendrite self-avoidance"/>
    <property type="evidence" value="ECO:0007669"/>
    <property type="project" value="TreeGrafter"/>
</dbReference>
<accession>A0A4S2LF12</accession>
<keyword evidence="1" id="KW-0393">Immunoglobulin domain</keyword>
<dbReference type="SMART" id="SM00408">
    <property type="entry name" value="IGc2"/>
    <property type="match status" value="3"/>
</dbReference>
<organism evidence="6 7">
    <name type="scientific">Opisthorchis felineus</name>
    <dbReference type="NCBI Taxonomy" id="147828"/>
    <lineage>
        <taxon>Eukaryota</taxon>
        <taxon>Metazoa</taxon>
        <taxon>Spiralia</taxon>
        <taxon>Lophotrochozoa</taxon>
        <taxon>Platyhelminthes</taxon>
        <taxon>Trematoda</taxon>
        <taxon>Digenea</taxon>
        <taxon>Opisthorchiida</taxon>
        <taxon>Opisthorchiata</taxon>
        <taxon>Opisthorchiidae</taxon>
        <taxon>Opisthorchis</taxon>
    </lineage>
</organism>
<keyword evidence="3" id="KW-1133">Transmembrane helix</keyword>